<dbReference type="PANTHER" id="PTHR12302:SF3">
    <property type="entry name" value="SERINE_THREONINE-PROTEIN KINASE 31"/>
    <property type="match status" value="1"/>
</dbReference>
<dbReference type="AlphaFoldDB" id="A0A239VBC6"/>
<reference evidence="6 7" key="1">
    <citation type="submission" date="2017-06" db="EMBL/GenBank/DDBJ databases">
        <authorList>
            <consortium name="Pathogen Informatics"/>
        </authorList>
    </citation>
    <scope>NUCLEOTIDE SEQUENCE [LARGE SCALE GENOMIC DNA]</scope>
    <source>
        <strain evidence="6 7">NCTC13039</strain>
    </source>
</reference>
<dbReference type="GO" id="GO:1990599">
    <property type="term" value="F:3' overhang single-stranded DNA endodeoxyribonuclease activity"/>
    <property type="evidence" value="ECO:0007669"/>
    <property type="project" value="UniProtKB-EC"/>
</dbReference>
<dbReference type="Gene3D" id="2.40.50.90">
    <property type="match status" value="1"/>
</dbReference>
<dbReference type="Pfam" id="PF00565">
    <property type="entry name" value="SNase"/>
    <property type="match status" value="1"/>
</dbReference>
<dbReference type="KEGG" id="dco:SAMEA4475696_0605"/>
<feature type="domain" description="TNase-like" evidence="5">
    <location>
        <begin position="36"/>
        <end position="164"/>
    </location>
</feature>
<dbReference type="SMART" id="SM00318">
    <property type="entry name" value="SNc"/>
    <property type="match status" value="1"/>
</dbReference>
<dbReference type="PROSITE" id="PS50830">
    <property type="entry name" value="TNASE_3"/>
    <property type="match status" value="1"/>
</dbReference>
<evidence type="ECO:0000256" key="2">
    <source>
        <dbReference type="ARBA" id="ARBA00022759"/>
    </source>
</evidence>
<evidence type="ECO:0000256" key="3">
    <source>
        <dbReference type="ARBA" id="ARBA00022801"/>
    </source>
</evidence>
<keyword evidence="2" id="KW-0255">Endonuclease</keyword>
<keyword evidence="1" id="KW-0540">Nuclease</keyword>
<dbReference type="PROSITE" id="PS51257">
    <property type="entry name" value="PROKAR_LIPOPROTEIN"/>
    <property type="match status" value="1"/>
</dbReference>
<dbReference type="GeneID" id="63458880"/>
<dbReference type="Proteomes" id="UP000242637">
    <property type="component" value="Chromosome 1"/>
</dbReference>
<feature type="chain" id="PRO_5011272897" evidence="4">
    <location>
        <begin position="33"/>
        <end position="173"/>
    </location>
</feature>
<dbReference type="PANTHER" id="PTHR12302">
    <property type="entry name" value="EBNA2 BINDING PROTEIN P100"/>
    <property type="match status" value="1"/>
</dbReference>
<dbReference type="InterPro" id="IPR035437">
    <property type="entry name" value="SNase_OB-fold_sf"/>
</dbReference>
<evidence type="ECO:0000313" key="6">
    <source>
        <dbReference type="EMBL" id="SNV19008.1"/>
    </source>
</evidence>
<dbReference type="EMBL" id="LT906453">
    <property type="protein sequence ID" value="SNV19008.1"/>
    <property type="molecule type" value="Genomic_DNA"/>
</dbReference>
<keyword evidence="3 6" id="KW-0378">Hydrolase</keyword>
<dbReference type="InterPro" id="IPR016071">
    <property type="entry name" value="Staphylococal_nuclease_OB-fold"/>
</dbReference>
<dbReference type="OrthoDB" id="5241375at2"/>
<dbReference type="RefSeq" id="WP_051277633.1">
    <property type="nucleotide sequence ID" value="NZ_LT906453.1"/>
</dbReference>
<dbReference type="SUPFAM" id="SSF50199">
    <property type="entry name" value="Staphylococcal nuclease"/>
    <property type="match status" value="1"/>
</dbReference>
<sequence>MKANNTHLLCATTALLSLAFLSACKINPIASAASGTDHLAHVTGITDGNIIKVDLDGTTEHIRLIGISTPPGTGCYTQEATNRMRRFIEATAVRLETDPTYSNRDPQGHLLRHIFTSDGTNVAQTLINDGYVHATTTKPPYRYQPAYTAAQKAAQKAQRGLWAACTTTPNHPK</sequence>
<keyword evidence="4" id="KW-0732">Signal</keyword>
<proteinExistence type="predicted"/>
<keyword evidence="7" id="KW-1185">Reference proteome</keyword>
<dbReference type="STRING" id="1121387.GCA_000429885_01703"/>
<protein>
    <submittedName>
        <fullName evidence="6">Thermonuclease</fullName>
        <ecNumber evidence="6">3.1.31.1</ecNumber>
    </submittedName>
</protein>
<evidence type="ECO:0000256" key="4">
    <source>
        <dbReference type="SAM" id="SignalP"/>
    </source>
</evidence>
<evidence type="ECO:0000259" key="5">
    <source>
        <dbReference type="PROSITE" id="PS50830"/>
    </source>
</evidence>
<evidence type="ECO:0000256" key="1">
    <source>
        <dbReference type="ARBA" id="ARBA00022722"/>
    </source>
</evidence>
<organism evidence="6 7">
    <name type="scientific">Dermatophilus congolensis</name>
    <dbReference type="NCBI Taxonomy" id="1863"/>
    <lineage>
        <taxon>Bacteria</taxon>
        <taxon>Bacillati</taxon>
        <taxon>Actinomycetota</taxon>
        <taxon>Actinomycetes</taxon>
        <taxon>Micrococcales</taxon>
        <taxon>Dermatophilaceae</taxon>
        <taxon>Dermatophilus</taxon>
    </lineage>
</organism>
<accession>A0A239VBC6</accession>
<gene>
    <name evidence="6" type="primary">nucH</name>
    <name evidence="6" type="ORF">SAMEA4475696_00605</name>
</gene>
<feature type="signal peptide" evidence="4">
    <location>
        <begin position="1"/>
        <end position="32"/>
    </location>
</feature>
<evidence type="ECO:0000313" key="7">
    <source>
        <dbReference type="Proteomes" id="UP000242637"/>
    </source>
</evidence>
<dbReference type="EC" id="3.1.31.1" evidence="6"/>
<name>A0A239VBC6_9MICO</name>